<evidence type="ECO:0000259" key="1">
    <source>
        <dbReference type="Pfam" id="PF02541"/>
    </source>
</evidence>
<evidence type="ECO:0000313" key="3">
    <source>
        <dbReference type="Proteomes" id="UP001497444"/>
    </source>
</evidence>
<dbReference type="EMBL" id="CAXAQS010000539">
    <property type="protein sequence ID" value="CAK9252000.1"/>
    <property type="molecule type" value="Genomic_DNA"/>
</dbReference>
<dbReference type="CDD" id="cd24054">
    <property type="entry name" value="ASKHA_NBD_AaPPX-GppA_MtPPX2-like"/>
    <property type="match status" value="1"/>
</dbReference>
<reference evidence="2" key="1">
    <citation type="submission" date="2024-02" db="EMBL/GenBank/DDBJ databases">
        <authorList>
            <consortium name="ELIXIR-Norway"/>
            <consortium name="Elixir Norway"/>
        </authorList>
    </citation>
    <scope>NUCLEOTIDE SEQUENCE</scope>
</reference>
<protein>
    <recommendedName>
        <fullName evidence="1">Ppx/GppA phosphatase N-terminal domain-containing protein</fullName>
    </recommendedName>
</protein>
<dbReference type="PANTHER" id="PTHR30005">
    <property type="entry name" value="EXOPOLYPHOSPHATASE"/>
    <property type="match status" value="1"/>
</dbReference>
<proteinExistence type="predicted"/>
<dbReference type="Pfam" id="PF02541">
    <property type="entry name" value="Ppx-GppA"/>
    <property type="match status" value="1"/>
</dbReference>
<comment type="caution">
    <text evidence="2">The sequence shown here is derived from an EMBL/GenBank/DDBJ whole genome shotgun (WGS) entry which is preliminary data.</text>
</comment>
<evidence type="ECO:0000313" key="2">
    <source>
        <dbReference type="EMBL" id="CAK9252000.1"/>
    </source>
</evidence>
<dbReference type="PANTHER" id="PTHR30005:SF0">
    <property type="entry name" value="RETROGRADE REGULATION PROTEIN 2"/>
    <property type="match status" value="1"/>
</dbReference>
<gene>
    <name evidence="2" type="ORF">CSSPJE1EN1_LOCUS27378</name>
</gene>
<feature type="domain" description="Ppx/GppA phosphatase N-terminal" evidence="1">
    <location>
        <begin position="1"/>
        <end position="248"/>
    </location>
</feature>
<dbReference type="Gene3D" id="3.30.420.40">
    <property type="match status" value="1"/>
</dbReference>
<keyword evidence="3" id="KW-1185">Reference proteome</keyword>
<dbReference type="SUPFAM" id="SSF53067">
    <property type="entry name" value="Actin-like ATPase domain"/>
    <property type="match status" value="2"/>
</dbReference>
<accession>A0ABP0VG80</accession>
<dbReference type="Proteomes" id="UP001497444">
    <property type="component" value="Unassembled WGS sequence"/>
</dbReference>
<dbReference type="Gene3D" id="3.30.420.150">
    <property type="entry name" value="Exopolyphosphatase. Domain 2"/>
    <property type="match status" value="1"/>
</dbReference>
<dbReference type="InterPro" id="IPR050273">
    <property type="entry name" value="GppA/Ppx_hydrolase"/>
</dbReference>
<dbReference type="InterPro" id="IPR043129">
    <property type="entry name" value="ATPase_NBD"/>
</dbReference>
<dbReference type="InterPro" id="IPR003695">
    <property type="entry name" value="Ppx_GppA_N"/>
</dbReference>
<name>A0ABP0VG80_9BRYO</name>
<sequence length="250" mass="27394">MERTINCLKSYSEIVLKAGLKPETAVCVATSSSRDSKNGQAFFTRVEKETGFRFRVISGEDEARLTFQGALLPGTSTENSAVIDIGGGSTELITTGPGISLDIGSVRFTERFFKNDRSTPVTDEEFWACQDAIDSALAEAQAWREKNPQIQNLVAVAGTATTLAAWHLELPVFDAAKLDACVLTRGDVHRMVEELKWRTVEERAQLPGVSPGREDVLLAGALILWRAMEILNFPEAKISTRGLRFGIMSL</sequence>
<organism evidence="2 3">
    <name type="scientific">Sphagnum jensenii</name>
    <dbReference type="NCBI Taxonomy" id="128206"/>
    <lineage>
        <taxon>Eukaryota</taxon>
        <taxon>Viridiplantae</taxon>
        <taxon>Streptophyta</taxon>
        <taxon>Embryophyta</taxon>
        <taxon>Bryophyta</taxon>
        <taxon>Sphagnophytina</taxon>
        <taxon>Sphagnopsida</taxon>
        <taxon>Sphagnales</taxon>
        <taxon>Sphagnaceae</taxon>
        <taxon>Sphagnum</taxon>
    </lineage>
</organism>